<dbReference type="Pfam" id="PF00096">
    <property type="entry name" value="zf-C2H2"/>
    <property type="match status" value="1"/>
</dbReference>
<dbReference type="InterPro" id="IPR013087">
    <property type="entry name" value="Znf_C2H2_type"/>
</dbReference>
<dbReference type="OrthoDB" id="3214149at2759"/>
<protein>
    <recommendedName>
        <fullName evidence="9">C2H2-type domain-containing protein</fullName>
    </recommendedName>
</protein>
<dbReference type="AlphaFoldDB" id="A0A6G0U3U9"/>
<keyword evidence="5" id="KW-0862">Zinc</keyword>
<dbReference type="PANTHER" id="PTHR45718:SF4">
    <property type="entry name" value="TRANSCRIPTIONAL ACTIVATOR CUBITUS INTERRUPTUS"/>
    <property type="match status" value="1"/>
</dbReference>
<evidence type="ECO:0000256" key="4">
    <source>
        <dbReference type="ARBA" id="ARBA00022771"/>
    </source>
</evidence>
<sequence>MTQLVYVHVSASILEKVYSRNPKIEEEKKAKKCVLRAIFMIRRTYTRVGSQWTSRREGAGPRYNLTPEIDDSTRVTYKGLLYTPIPLRSGFMSIRVTQVNLKSRSEKPFKCEYEGCDRRFANSSDRKKHSHVHTSDKPYNCRISGCDKSYTHPSSLRKHMKVHGNGKMDSDGNYDSEDSNCSSGGSIRVTDSCTTATPSIVSPVDHHHGAQTPSVLHPTALPLPTPPTSDW</sequence>
<evidence type="ECO:0000256" key="2">
    <source>
        <dbReference type="ARBA" id="ARBA00022723"/>
    </source>
</evidence>
<organism evidence="10 11">
    <name type="scientific">Aphis glycines</name>
    <name type="common">Soybean aphid</name>
    <dbReference type="NCBI Taxonomy" id="307491"/>
    <lineage>
        <taxon>Eukaryota</taxon>
        <taxon>Metazoa</taxon>
        <taxon>Ecdysozoa</taxon>
        <taxon>Arthropoda</taxon>
        <taxon>Hexapoda</taxon>
        <taxon>Insecta</taxon>
        <taxon>Pterygota</taxon>
        <taxon>Neoptera</taxon>
        <taxon>Paraneoptera</taxon>
        <taxon>Hemiptera</taxon>
        <taxon>Sternorrhyncha</taxon>
        <taxon>Aphidomorpha</taxon>
        <taxon>Aphidoidea</taxon>
        <taxon>Aphididae</taxon>
        <taxon>Aphidini</taxon>
        <taxon>Aphis</taxon>
        <taxon>Aphis</taxon>
    </lineage>
</organism>
<evidence type="ECO:0000256" key="6">
    <source>
        <dbReference type="ARBA" id="ARBA00023242"/>
    </source>
</evidence>
<feature type="region of interest" description="Disordered" evidence="8">
    <location>
        <begin position="200"/>
        <end position="231"/>
    </location>
</feature>
<keyword evidence="6" id="KW-0539">Nucleus</keyword>
<dbReference type="EMBL" id="VYZN01000009">
    <property type="protein sequence ID" value="KAE9543299.1"/>
    <property type="molecule type" value="Genomic_DNA"/>
</dbReference>
<dbReference type="GO" id="GO:0000981">
    <property type="term" value="F:DNA-binding transcription factor activity, RNA polymerase II-specific"/>
    <property type="evidence" value="ECO:0007669"/>
    <property type="project" value="TreeGrafter"/>
</dbReference>
<dbReference type="FunFam" id="3.30.160.60:FF:000041">
    <property type="entry name" value="Zinc finger protein ZIC 1"/>
    <property type="match status" value="1"/>
</dbReference>
<evidence type="ECO:0000256" key="3">
    <source>
        <dbReference type="ARBA" id="ARBA00022737"/>
    </source>
</evidence>
<dbReference type="GO" id="GO:0000978">
    <property type="term" value="F:RNA polymerase II cis-regulatory region sequence-specific DNA binding"/>
    <property type="evidence" value="ECO:0007669"/>
    <property type="project" value="TreeGrafter"/>
</dbReference>
<evidence type="ECO:0000259" key="9">
    <source>
        <dbReference type="PROSITE" id="PS50157"/>
    </source>
</evidence>
<reference evidence="10 11" key="1">
    <citation type="submission" date="2019-08" db="EMBL/GenBank/DDBJ databases">
        <title>The genome of the soybean aphid Biotype 1, its phylome, world population structure and adaptation to the North American continent.</title>
        <authorList>
            <person name="Giordano R."/>
            <person name="Donthu R.K."/>
            <person name="Hernandez A.G."/>
            <person name="Wright C.L."/>
            <person name="Zimin A.V."/>
        </authorList>
    </citation>
    <scope>NUCLEOTIDE SEQUENCE [LARGE SCALE GENOMIC DNA]</scope>
    <source>
        <tissue evidence="10">Whole aphids</tissue>
    </source>
</reference>
<evidence type="ECO:0000256" key="8">
    <source>
        <dbReference type="SAM" id="MobiDB-lite"/>
    </source>
</evidence>
<gene>
    <name evidence="10" type="ORF">AGLY_003210</name>
</gene>
<keyword evidence="3" id="KW-0677">Repeat</keyword>
<evidence type="ECO:0000256" key="5">
    <source>
        <dbReference type="ARBA" id="ARBA00022833"/>
    </source>
</evidence>
<evidence type="ECO:0000313" key="11">
    <source>
        <dbReference type="Proteomes" id="UP000475862"/>
    </source>
</evidence>
<accession>A0A6G0U3U9</accession>
<evidence type="ECO:0000256" key="1">
    <source>
        <dbReference type="ARBA" id="ARBA00004123"/>
    </source>
</evidence>
<dbReference type="InterPro" id="IPR043359">
    <property type="entry name" value="GLI-like"/>
</dbReference>
<feature type="domain" description="C2H2-type" evidence="9">
    <location>
        <begin position="109"/>
        <end position="138"/>
    </location>
</feature>
<dbReference type="Gene3D" id="3.30.160.60">
    <property type="entry name" value="Classic Zinc Finger"/>
    <property type="match status" value="2"/>
</dbReference>
<feature type="domain" description="C2H2-type" evidence="9">
    <location>
        <begin position="139"/>
        <end position="168"/>
    </location>
</feature>
<dbReference type="SUPFAM" id="SSF57667">
    <property type="entry name" value="beta-beta-alpha zinc fingers"/>
    <property type="match status" value="2"/>
</dbReference>
<comment type="caution">
    <text evidence="10">The sequence shown here is derived from an EMBL/GenBank/DDBJ whole genome shotgun (WGS) entry which is preliminary data.</text>
</comment>
<dbReference type="PANTHER" id="PTHR45718">
    <property type="entry name" value="TRANSCRIPTIONAL ACTIVATOR CUBITUS INTERRUPTUS"/>
    <property type="match status" value="1"/>
</dbReference>
<dbReference type="GO" id="GO:0008270">
    <property type="term" value="F:zinc ion binding"/>
    <property type="evidence" value="ECO:0007669"/>
    <property type="project" value="UniProtKB-KW"/>
</dbReference>
<dbReference type="PROSITE" id="PS00028">
    <property type="entry name" value="ZINC_FINGER_C2H2_1"/>
    <property type="match status" value="2"/>
</dbReference>
<dbReference type="GO" id="GO:0005634">
    <property type="term" value="C:nucleus"/>
    <property type="evidence" value="ECO:0007669"/>
    <property type="project" value="UniProtKB-SubCell"/>
</dbReference>
<dbReference type="PROSITE" id="PS50157">
    <property type="entry name" value="ZINC_FINGER_C2H2_2"/>
    <property type="match status" value="2"/>
</dbReference>
<feature type="region of interest" description="Disordered" evidence="8">
    <location>
        <begin position="164"/>
        <end position="183"/>
    </location>
</feature>
<dbReference type="FunFam" id="3.30.160.60:FF:000039">
    <property type="entry name" value="Zinc finger protein ZIC 1"/>
    <property type="match status" value="1"/>
</dbReference>
<keyword evidence="11" id="KW-1185">Reference proteome</keyword>
<proteinExistence type="predicted"/>
<dbReference type="InterPro" id="IPR036236">
    <property type="entry name" value="Znf_C2H2_sf"/>
</dbReference>
<feature type="compositionally biased region" description="Pro residues" evidence="8">
    <location>
        <begin position="221"/>
        <end position="231"/>
    </location>
</feature>
<name>A0A6G0U3U9_APHGL</name>
<evidence type="ECO:0000256" key="7">
    <source>
        <dbReference type="PROSITE-ProRule" id="PRU00042"/>
    </source>
</evidence>
<dbReference type="SMART" id="SM00355">
    <property type="entry name" value="ZnF_C2H2"/>
    <property type="match status" value="2"/>
</dbReference>
<keyword evidence="2" id="KW-0479">Metal-binding</keyword>
<comment type="subcellular location">
    <subcellularLocation>
        <location evidence="1">Nucleus</location>
    </subcellularLocation>
</comment>
<evidence type="ECO:0000313" key="10">
    <source>
        <dbReference type="EMBL" id="KAE9543299.1"/>
    </source>
</evidence>
<keyword evidence="4 7" id="KW-0863">Zinc-finger</keyword>
<dbReference type="Proteomes" id="UP000475862">
    <property type="component" value="Unassembled WGS sequence"/>
</dbReference>